<gene>
    <name evidence="3" type="ORF">HPB51_022471</name>
</gene>
<dbReference type="InterPro" id="IPR000033">
    <property type="entry name" value="LDLR_classB_rpt"/>
</dbReference>
<feature type="region of interest" description="Disordered" evidence="2">
    <location>
        <begin position="114"/>
        <end position="134"/>
    </location>
</feature>
<evidence type="ECO:0000313" key="4">
    <source>
        <dbReference type="Proteomes" id="UP000821866"/>
    </source>
</evidence>
<evidence type="ECO:0000256" key="1">
    <source>
        <dbReference type="ARBA" id="ARBA00022536"/>
    </source>
</evidence>
<dbReference type="SMART" id="SM00135">
    <property type="entry name" value="LY"/>
    <property type="match status" value="1"/>
</dbReference>
<dbReference type="Gene3D" id="2.120.10.30">
    <property type="entry name" value="TolB, C-terminal domain"/>
    <property type="match status" value="1"/>
</dbReference>
<name>A0A9J6DCS1_RHIMP</name>
<dbReference type="PANTHER" id="PTHR46513">
    <property type="entry name" value="VITELLOGENIN RECEPTOR-LIKE PROTEIN-RELATED-RELATED"/>
    <property type="match status" value="1"/>
</dbReference>
<dbReference type="AlphaFoldDB" id="A0A9J6DCS1"/>
<feature type="compositionally biased region" description="Gly residues" evidence="2">
    <location>
        <begin position="125"/>
        <end position="134"/>
    </location>
</feature>
<reference evidence="3" key="1">
    <citation type="journal article" date="2020" name="Cell">
        <title>Large-Scale Comparative Analyses of Tick Genomes Elucidate Their Genetic Diversity and Vector Capacities.</title>
        <authorList>
            <consortium name="Tick Genome and Microbiome Consortium (TIGMIC)"/>
            <person name="Jia N."/>
            <person name="Wang J."/>
            <person name="Shi W."/>
            <person name="Du L."/>
            <person name="Sun Y."/>
            <person name="Zhan W."/>
            <person name="Jiang J.F."/>
            <person name="Wang Q."/>
            <person name="Zhang B."/>
            <person name="Ji P."/>
            <person name="Bell-Sakyi L."/>
            <person name="Cui X.M."/>
            <person name="Yuan T.T."/>
            <person name="Jiang B.G."/>
            <person name="Yang W.F."/>
            <person name="Lam T.T."/>
            <person name="Chang Q.C."/>
            <person name="Ding S.J."/>
            <person name="Wang X.J."/>
            <person name="Zhu J.G."/>
            <person name="Ruan X.D."/>
            <person name="Zhao L."/>
            <person name="Wei J.T."/>
            <person name="Ye R.Z."/>
            <person name="Que T.C."/>
            <person name="Du C.H."/>
            <person name="Zhou Y.H."/>
            <person name="Cheng J.X."/>
            <person name="Dai P.F."/>
            <person name="Guo W.B."/>
            <person name="Han X.H."/>
            <person name="Huang E.J."/>
            <person name="Li L.F."/>
            <person name="Wei W."/>
            <person name="Gao Y.C."/>
            <person name="Liu J.Z."/>
            <person name="Shao H.Z."/>
            <person name="Wang X."/>
            <person name="Wang C.C."/>
            <person name="Yang T.C."/>
            <person name="Huo Q.B."/>
            <person name="Li W."/>
            <person name="Chen H.Y."/>
            <person name="Chen S.E."/>
            <person name="Zhou L.G."/>
            <person name="Ni X.B."/>
            <person name="Tian J.H."/>
            <person name="Sheng Y."/>
            <person name="Liu T."/>
            <person name="Pan Y.S."/>
            <person name="Xia L.Y."/>
            <person name="Li J."/>
            <person name="Zhao F."/>
            <person name="Cao W.C."/>
        </authorList>
    </citation>
    <scope>NUCLEOTIDE SEQUENCE</scope>
    <source>
        <strain evidence="3">Rmic-2018</strain>
    </source>
</reference>
<proteinExistence type="predicted"/>
<organism evidence="3 4">
    <name type="scientific">Rhipicephalus microplus</name>
    <name type="common">Cattle tick</name>
    <name type="synonym">Boophilus microplus</name>
    <dbReference type="NCBI Taxonomy" id="6941"/>
    <lineage>
        <taxon>Eukaryota</taxon>
        <taxon>Metazoa</taxon>
        <taxon>Ecdysozoa</taxon>
        <taxon>Arthropoda</taxon>
        <taxon>Chelicerata</taxon>
        <taxon>Arachnida</taxon>
        <taxon>Acari</taxon>
        <taxon>Parasitiformes</taxon>
        <taxon>Ixodida</taxon>
        <taxon>Ixodoidea</taxon>
        <taxon>Ixodidae</taxon>
        <taxon>Rhipicephalinae</taxon>
        <taxon>Rhipicephalus</taxon>
        <taxon>Boophilus</taxon>
    </lineage>
</organism>
<comment type="caution">
    <text evidence="3">The sequence shown here is derived from an EMBL/GenBank/DDBJ whole genome shotgun (WGS) entry which is preliminary data.</text>
</comment>
<dbReference type="Proteomes" id="UP000821866">
    <property type="component" value="Chromosome 8"/>
</dbReference>
<reference evidence="3" key="2">
    <citation type="submission" date="2021-09" db="EMBL/GenBank/DDBJ databases">
        <authorList>
            <person name="Jia N."/>
            <person name="Wang J."/>
            <person name="Shi W."/>
            <person name="Du L."/>
            <person name="Sun Y."/>
            <person name="Zhan W."/>
            <person name="Jiang J."/>
            <person name="Wang Q."/>
            <person name="Zhang B."/>
            <person name="Ji P."/>
            <person name="Sakyi L.B."/>
            <person name="Cui X."/>
            <person name="Yuan T."/>
            <person name="Jiang B."/>
            <person name="Yang W."/>
            <person name="Lam T.T.-Y."/>
            <person name="Chang Q."/>
            <person name="Ding S."/>
            <person name="Wang X."/>
            <person name="Zhu J."/>
            <person name="Ruan X."/>
            <person name="Zhao L."/>
            <person name="Wei J."/>
            <person name="Que T."/>
            <person name="Du C."/>
            <person name="Cheng J."/>
            <person name="Dai P."/>
            <person name="Han X."/>
            <person name="Huang E."/>
            <person name="Gao Y."/>
            <person name="Liu J."/>
            <person name="Shao H."/>
            <person name="Ye R."/>
            <person name="Li L."/>
            <person name="Wei W."/>
            <person name="Wang X."/>
            <person name="Wang C."/>
            <person name="Huo Q."/>
            <person name="Li W."/>
            <person name="Guo W."/>
            <person name="Chen H."/>
            <person name="Chen S."/>
            <person name="Zhou L."/>
            <person name="Zhou L."/>
            <person name="Ni X."/>
            <person name="Tian J."/>
            <person name="Zhou Y."/>
            <person name="Sheng Y."/>
            <person name="Liu T."/>
            <person name="Pan Y."/>
            <person name="Xia L."/>
            <person name="Li J."/>
            <person name="Zhao F."/>
            <person name="Cao W."/>
        </authorList>
    </citation>
    <scope>NUCLEOTIDE SEQUENCE</scope>
    <source>
        <strain evidence="3">Rmic-2018</strain>
        <tissue evidence="3">Larvae</tissue>
    </source>
</reference>
<dbReference type="EMBL" id="JABSTU010000010">
    <property type="protein sequence ID" value="KAH8019803.1"/>
    <property type="molecule type" value="Genomic_DNA"/>
</dbReference>
<dbReference type="VEuPathDB" id="VectorBase:LOC119176106"/>
<dbReference type="InterPro" id="IPR011042">
    <property type="entry name" value="6-blade_b-propeller_TolB-like"/>
</dbReference>
<dbReference type="SUPFAM" id="SSF63825">
    <property type="entry name" value="YWTD domain"/>
    <property type="match status" value="1"/>
</dbReference>
<sequence length="134" mass="15487">MEERLLFWSNAGEWPRIERFDLETKERQIIVQEQLFQVSDLTLDLKHDLLYWCDLGTARIEQARLDGTGRTRIGLNKGPNRHYSPVSVAVFQSVLFWIDRKVLFPFQVREEKGGPNLDDGHDPMGPGGVFGLPY</sequence>
<dbReference type="InterPro" id="IPR050778">
    <property type="entry name" value="Cueball_EGF_LRP_Nidogen"/>
</dbReference>
<evidence type="ECO:0000313" key="3">
    <source>
        <dbReference type="EMBL" id="KAH8019803.1"/>
    </source>
</evidence>
<keyword evidence="4" id="KW-1185">Reference proteome</keyword>
<evidence type="ECO:0000256" key="2">
    <source>
        <dbReference type="SAM" id="MobiDB-lite"/>
    </source>
</evidence>
<protein>
    <submittedName>
        <fullName evidence="3">Uncharacterized protein</fullName>
    </submittedName>
</protein>
<accession>A0A9J6DCS1</accession>
<keyword evidence="1" id="KW-0245">EGF-like domain</keyword>